<dbReference type="EMBL" id="JAWRVE010000190">
    <property type="protein sequence ID" value="KAL1850151.1"/>
    <property type="molecule type" value="Genomic_DNA"/>
</dbReference>
<evidence type="ECO:0000256" key="1">
    <source>
        <dbReference type="ARBA" id="ARBA00022679"/>
    </source>
</evidence>
<evidence type="ECO:0000256" key="2">
    <source>
        <dbReference type="SAM" id="MobiDB-lite"/>
    </source>
</evidence>
<feature type="compositionally biased region" description="Low complexity" evidence="2">
    <location>
        <begin position="636"/>
        <end position="646"/>
    </location>
</feature>
<evidence type="ECO:0000313" key="4">
    <source>
        <dbReference type="Proteomes" id="UP001583177"/>
    </source>
</evidence>
<feature type="compositionally biased region" description="Polar residues" evidence="2">
    <location>
        <begin position="850"/>
        <end position="859"/>
    </location>
</feature>
<comment type="caution">
    <text evidence="3">The sequence shown here is derived from an EMBL/GenBank/DDBJ whole genome shotgun (WGS) entry which is preliminary data.</text>
</comment>
<dbReference type="InterPro" id="IPR025527">
    <property type="entry name" value="HUWE1/Rev1_UBM"/>
</dbReference>
<accession>A0ABR3W0P7</accession>
<feature type="region of interest" description="Disordered" evidence="2">
    <location>
        <begin position="575"/>
        <end position="866"/>
    </location>
</feature>
<dbReference type="Proteomes" id="UP001583177">
    <property type="component" value="Unassembled WGS sequence"/>
</dbReference>
<feature type="compositionally biased region" description="Basic residues" evidence="2">
    <location>
        <begin position="163"/>
        <end position="176"/>
    </location>
</feature>
<proteinExistence type="predicted"/>
<dbReference type="Pfam" id="PF14377">
    <property type="entry name" value="UBM"/>
    <property type="match status" value="1"/>
</dbReference>
<feature type="compositionally biased region" description="Basic and acidic residues" evidence="2">
    <location>
        <begin position="85"/>
        <end position="96"/>
    </location>
</feature>
<feature type="region of interest" description="Disordered" evidence="2">
    <location>
        <begin position="1"/>
        <end position="28"/>
    </location>
</feature>
<feature type="compositionally biased region" description="Polar residues" evidence="2">
    <location>
        <begin position="269"/>
        <end position="279"/>
    </location>
</feature>
<feature type="region of interest" description="Disordered" evidence="2">
    <location>
        <begin position="70"/>
        <end position="284"/>
    </location>
</feature>
<feature type="compositionally biased region" description="Polar residues" evidence="2">
    <location>
        <begin position="213"/>
        <end position="228"/>
    </location>
</feature>
<feature type="compositionally biased region" description="Polar residues" evidence="2">
    <location>
        <begin position="97"/>
        <end position="106"/>
    </location>
</feature>
<evidence type="ECO:0000313" key="3">
    <source>
        <dbReference type="EMBL" id="KAL1850151.1"/>
    </source>
</evidence>
<feature type="compositionally biased region" description="Polar residues" evidence="2">
    <location>
        <begin position="360"/>
        <end position="376"/>
    </location>
</feature>
<organism evidence="3 4">
    <name type="scientific">Diaporthe australafricana</name>
    <dbReference type="NCBI Taxonomy" id="127596"/>
    <lineage>
        <taxon>Eukaryota</taxon>
        <taxon>Fungi</taxon>
        <taxon>Dikarya</taxon>
        <taxon>Ascomycota</taxon>
        <taxon>Pezizomycotina</taxon>
        <taxon>Sordariomycetes</taxon>
        <taxon>Sordariomycetidae</taxon>
        <taxon>Diaporthales</taxon>
        <taxon>Diaporthaceae</taxon>
        <taxon>Diaporthe</taxon>
    </lineage>
</organism>
<reference evidence="3 4" key="1">
    <citation type="journal article" date="2024" name="IMA Fungus">
        <title>IMA Genome - F19 : A genome assembly and annotation guide to empower mycologists, including annotated draft genome sequences of Ceratocystis pirilliformis, Diaporthe australafricana, Fusarium ophioides, Paecilomyces lecythidis, and Sporothrix stenoceras.</title>
        <authorList>
            <person name="Aylward J."/>
            <person name="Wilson A.M."/>
            <person name="Visagie C.M."/>
            <person name="Spraker J."/>
            <person name="Barnes I."/>
            <person name="Buitendag C."/>
            <person name="Ceriani C."/>
            <person name="Del Mar Angel L."/>
            <person name="du Plessis D."/>
            <person name="Fuchs T."/>
            <person name="Gasser K."/>
            <person name="Kramer D."/>
            <person name="Li W."/>
            <person name="Munsamy K."/>
            <person name="Piso A."/>
            <person name="Price J.L."/>
            <person name="Sonnekus B."/>
            <person name="Thomas C."/>
            <person name="van der Nest A."/>
            <person name="van Dijk A."/>
            <person name="van Heerden A."/>
            <person name="van Vuuren N."/>
            <person name="Yilmaz N."/>
            <person name="Duong T.A."/>
            <person name="van der Merwe N.A."/>
            <person name="Wingfield M.J."/>
            <person name="Wingfield B.D."/>
        </authorList>
    </citation>
    <scope>NUCLEOTIDE SEQUENCE [LARGE SCALE GENOMIC DNA]</scope>
    <source>
        <strain evidence="3 4">CMW 18300</strain>
    </source>
</reference>
<sequence>MSNRRVIYDSEDEDAGLSPINSPVKGGVEATDGSIVLAGDAGGEPRLGESTIDQRSTDPDFFQKIYNEQQHIADSAPIGRVEGISSDKQRSSDLKAKNSSSITDPTLKSAKKKKTRATVEARDFADLTQVTTPRNDGSSGSHKDVYDFPSSDGEGDGVEPKTKAKTAKTYSKRKRGQAVTPATAMSSSSPAHPSVRKQGLSLTHMQDDEDVSPNPSRKTRSNGTQQTPDGVDEDVDLLVVPRTADARQAPTGSQDGGEGQGSVVPDTLNELQNTGNQMPASFFIAPPNHLTASQKQEYLRISGSSELDSHANHENALPVPLPETQAQKLRSSEATIAYTTPSRYCSSAPGFPEHPENDGRNSSGVTTSSRQGSRNNAVHIAEPHSSPDELNSPILKQLGPRTKRKRNTVQVDELAQDDSWDSDKIGYAREQYNPRPSRRRSGIDEDEQPAQADEAAGGTREKRQKTDQDRNSVQEDSWDSDKIGAHRESYRPRPSRRKSRAVLDVEDEDLATPERSMPDTCPPGPGVSEGTRDAQPILISSGQQAPQERSDAIEGIEGIDPGYLAALTEDLRQEVIADQQARKSQASRTRGRGRPSEGGSNDVPRAEETPQPKKRGRKKKETAKEDGSTVAEEADTQAIAATTTPATKKKRGRPKKSETNQPPPAPAADDDISIAYEVEDVSKVADETGVTEAQPQVVKTAPAPPRAPSKRGRKKKVLAETISPPEEEESSIHGAEEAVNSEYQEATIKTKAPAKRGRKRKVVEEPLSADESDGRVESSQQELEAGSDAEEDSQAAAERQRKALTDISNTASSKGPAEGTEGKRKASPRDIDDMQGEATPEAKTKEMPRSASSATNQQGKVPLRVGLSKRSRIAPLLKIIRK</sequence>
<feature type="compositionally biased region" description="Low complexity" evidence="2">
    <location>
        <begin position="181"/>
        <end position="193"/>
    </location>
</feature>
<evidence type="ECO:0008006" key="5">
    <source>
        <dbReference type="Google" id="ProtNLM"/>
    </source>
</evidence>
<gene>
    <name evidence="3" type="ORF">Daus18300_013019</name>
</gene>
<feature type="compositionally biased region" description="Basic residues" evidence="2">
    <location>
        <begin position="752"/>
        <end position="761"/>
    </location>
</feature>
<feature type="region of interest" description="Disordered" evidence="2">
    <location>
        <begin position="303"/>
        <end position="557"/>
    </location>
</feature>
<feature type="compositionally biased region" description="Basic and acidic residues" evidence="2">
    <location>
        <begin position="820"/>
        <end position="832"/>
    </location>
</feature>
<keyword evidence="1" id="KW-0808">Transferase</keyword>
<feature type="compositionally biased region" description="Polar residues" evidence="2">
    <location>
        <begin position="324"/>
        <end position="345"/>
    </location>
</feature>
<keyword evidence="4" id="KW-1185">Reference proteome</keyword>
<feature type="compositionally biased region" description="Polar residues" evidence="2">
    <location>
        <begin position="538"/>
        <end position="547"/>
    </location>
</feature>
<dbReference type="InterPro" id="IPR017956">
    <property type="entry name" value="AT_hook_DNA-bd_motif"/>
</dbReference>
<name>A0ABR3W0P7_9PEZI</name>
<feature type="compositionally biased region" description="Polar residues" evidence="2">
    <location>
        <begin position="128"/>
        <end position="140"/>
    </location>
</feature>
<feature type="compositionally biased region" description="Basic residues" evidence="2">
    <location>
        <begin position="612"/>
        <end position="621"/>
    </location>
</feature>
<feature type="compositionally biased region" description="Basic and acidic residues" evidence="2">
    <location>
        <begin position="459"/>
        <end position="491"/>
    </location>
</feature>
<protein>
    <recommendedName>
        <fullName evidence="5">AT hook domain-containing protein</fullName>
    </recommendedName>
</protein>
<dbReference type="PRINTS" id="PR00929">
    <property type="entry name" value="ATHOOK"/>
</dbReference>